<dbReference type="InterPro" id="IPR000253">
    <property type="entry name" value="FHA_dom"/>
</dbReference>
<evidence type="ECO:0000313" key="3">
    <source>
        <dbReference type="EMBL" id="PXA69199.1"/>
    </source>
</evidence>
<feature type="compositionally biased region" description="Pro residues" evidence="2">
    <location>
        <begin position="416"/>
        <end position="425"/>
    </location>
</feature>
<dbReference type="Pfam" id="PF00498">
    <property type="entry name" value="FHA"/>
    <property type="match status" value="1"/>
</dbReference>
<feature type="region of interest" description="Disordered" evidence="2">
    <location>
        <begin position="185"/>
        <end position="220"/>
    </location>
</feature>
<dbReference type="Gene3D" id="2.60.200.20">
    <property type="match status" value="1"/>
</dbReference>
<proteinExistence type="predicted"/>
<dbReference type="SUPFAM" id="SSF49879">
    <property type="entry name" value="SMAD/FHA domain"/>
    <property type="match status" value="1"/>
</dbReference>
<sequence>MVSSTYRTGSWLGIVRSGSVIVLEGNTNPAIVNRLWDFLGVEPTIHGVLNQVTAEFGTGLTGLPSFAILVQSDKLHAILRGDITLIAHQGDSAEVVSGREVSTWSERSLALPEALELTLADTSAGETELELPVGEAVVRLQRLLQGDLHGTKTGFAAAVSAPEGLAEEESAAVEASPALAAEEVLNPGGNHDAQDSAADYASEDESTKFAEQPQAEEHSVSLLKHDWFAPAEEPVESAPATDEAPSNVPVEDADAYASFAMAAEAADAEWSAQLAPVSATAEESHNDLNLTRYPDLHHDEFTEQVAVEGSEQEPGVEAGPLAAEPLEQDPLEADPLEADPLEQEQLEQEQLMDEYGVAAEPVEVQEAPESPSSEEESFTTNYDHLWGPTISRSVEDAAVRLDENGQPVHPVSSDPVVPPLPPAPPLSGHGEDPAAGILPAHHDPFGAPDSEGGAFPSAEQGAQHRPDPGAQHNPDPGAQHNPDPGAQHNPDPGAQHNSHSPMIDSVPWNMSPAVEQQAPPATSTPPATSAPLAPENVAFDPDHDGHTIMSGEGQQHSALASAPLLESRPSTGPMVLARMCPHGHANPPSRSQCTHCGASINSEPREVGRPRLGTMHISSGESVELDHSLIIGRQPSVSRVMGGAMPRLVQVKSGNDDISRSHVEVRLDGWDVLLVDLKATNGTVLVREGQAPRRLSQGEEAILLNGDIAELGDGISLLFDGLL</sequence>
<evidence type="ECO:0000313" key="4">
    <source>
        <dbReference type="Proteomes" id="UP000246303"/>
    </source>
</evidence>
<dbReference type="OrthoDB" id="5485098at2"/>
<name>A0A2V3DV65_9MICC</name>
<comment type="caution">
    <text evidence="3">The sequence shown here is derived from an EMBL/GenBank/DDBJ whole genome shotgun (WGS) entry which is preliminary data.</text>
</comment>
<dbReference type="EMBL" id="QHLZ01000001">
    <property type="protein sequence ID" value="PXA69199.1"/>
    <property type="molecule type" value="Genomic_DNA"/>
</dbReference>
<feature type="region of interest" description="Disordered" evidence="2">
    <location>
        <begin position="404"/>
        <end position="557"/>
    </location>
</feature>
<feature type="region of interest" description="Disordered" evidence="2">
    <location>
        <begin position="363"/>
        <end position="386"/>
    </location>
</feature>
<dbReference type="AlphaFoldDB" id="A0A2V3DV65"/>
<keyword evidence="1" id="KW-0597">Phosphoprotein</keyword>
<evidence type="ECO:0000256" key="2">
    <source>
        <dbReference type="SAM" id="MobiDB-lite"/>
    </source>
</evidence>
<keyword evidence="4" id="KW-1185">Reference proteome</keyword>
<protein>
    <submittedName>
        <fullName evidence="3">Uncharacterized protein</fullName>
    </submittedName>
</protein>
<gene>
    <name evidence="3" type="ORF">CVS29_01115</name>
</gene>
<dbReference type="Proteomes" id="UP000246303">
    <property type="component" value="Unassembled WGS sequence"/>
</dbReference>
<reference evidence="3 4" key="1">
    <citation type="submission" date="2018-05" db="EMBL/GenBank/DDBJ databases">
        <title>Genetic diversity of glacier-inhabiting Cryobacterium bacteria in China and description of Cryobacterium mengkeensis sp. nov. and Arthrobacter glacialis sp. nov.</title>
        <authorList>
            <person name="Liu Q."/>
            <person name="Xin Y.-H."/>
        </authorList>
    </citation>
    <scope>NUCLEOTIDE SEQUENCE [LARGE SCALE GENOMIC DNA]</scope>
    <source>
        <strain evidence="3 4">GP3</strain>
    </source>
</reference>
<dbReference type="InterPro" id="IPR008984">
    <property type="entry name" value="SMAD_FHA_dom_sf"/>
</dbReference>
<organism evidence="3 4">
    <name type="scientific">Arthrobacter psychrochitiniphilus</name>
    <dbReference type="NCBI Taxonomy" id="291045"/>
    <lineage>
        <taxon>Bacteria</taxon>
        <taxon>Bacillati</taxon>
        <taxon>Actinomycetota</taxon>
        <taxon>Actinomycetes</taxon>
        <taxon>Micrococcales</taxon>
        <taxon>Micrococcaceae</taxon>
        <taxon>Arthrobacter</taxon>
    </lineage>
</organism>
<evidence type="ECO:0000256" key="1">
    <source>
        <dbReference type="ARBA" id="ARBA00022553"/>
    </source>
</evidence>
<accession>A0A2V3DV65</accession>
<feature type="compositionally biased region" description="Low complexity" evidence="2">
    <location>
        <begin position="518"/>
        <end position="534"/>
    </location>
</feature>
<dbReference type="RefSeq" id="WP_110104487.1">
    <property type="nucleotide sequence ID" value="NZ_JACBZZ010000001.1"/>
</dbReference>
<dbReference type="PROSITE" id="PS50006">
    <property type="entry name" value="FHA_DOMAIN"/>
    <property type="match status" value="1"/>
</dbReference>